<name>A0A434ADK8_9FLAO</name>
<feature type="domain" description="N-acetyltransferase" evidence="1">
    <location>
        <begin position="4"/>
        <end position="155"/>
    </location>
</feature>
<comment type="caution">
    <text evidence="2">The sequence shown here is derived from an EMBL/GenBank/DDBJ whole genome shotgun (WGS) entry which is preliminary data.</text>
</comment>
<evidence type="ECO:0000313" key="3">
    <source>
        <dbReference type="Proteomes" id="UP000288102"/>
    </source>
</evidence>
<evidence type="ECO:0000313" key="2">
    <source>
        <dbReference type="EMBL" id="RUT72450.1"/>
    </source>
</evidence>
<dbReference type="InterPro" id="IPR000182">
    <property type="entry name" value="GNAT_dom"/>
</dbReference>
<organism evidence="2 3">
    <name type="scientific">Flavobacterium cupreum</name>
    <dbReference type="NCBI Taxonomy" id="2133766"/>
    <lineage>
        <taxon>Bacteria</taxon>
        <taxon>Pseudomonadati</taxon>
        <taxon>Bacteroidota</taxon>
        <taxon>Flavobacteriia</taxon>
        <taxon>Flavobacteriales</taxon>
        <taxon>Flavobacteriaceae</taxon>
        <taxon>Flavobacterium</taxon>
    </lineage>
</organism>
<dbReference type="GO" id="GO:0016747">
    <property type="term" value="F:acyltransferase activity, transferring groups other than amino-acyl groups"/>
    <property type="evidence" value="ECO:0007669"/>
    <property type="project" value="InterPro"/>
</dbReference>
<dbReference type="OrthoDB" id="424368at2"/>
<protein>
    <submittedName>
        <fullName evidence="2">GNAT family N-acetyltransferase</fullName>
    </submittedName>
</protein>
<dbReference type="CDD" id="cd04301">
    <property type="entry name" value="NAT_SF"/>
    <property type="match status" value="1"/>
</dbReference>
<keyword evidence="3" id="KW-1185">Reference proteome</keyword>
<dbReference type="PANTHER" id="PTHR43451">
    <property type="entry name" value="ACETYLTRANSFERASE (GNAT) FAMILY PROTEIN"/>
    <property type="match status" value="1"/>
</dbReference>
<keyword evidence="2" id="KW-0808">Transferase</keyword>
<dbReference type="RefSeq" id="WP_127336754.1">
    <property type="nucleotide sequence ID" value="NZ_QWDM01000001.1"/>
</dbReference>
<dbReference type="Pfam" id="PF13673">
    <property type="entry name" value="Acetyltransf_10"/>
    <property type="match status" value="1"/>
</dbReference>
<gene>
    <name evidence="2" type="ORF">D0817_02260</name>
</gene>
<dbReference type="SUPFAM" id="SSF55729">
    <property type="entry name" value="Acyl-CoA N-acyltransferases (Nat)"/>
    <property type="match status" value="1"/>
</dbReference>
<proteinExistence type="predicted"/>
<dbReference type="AlphaFoldDB" id="A0A434ADK8"/>
<dbReference type="InterPro" id="IPR016181">
    <property type="entry name" value="Acyl_CoA_acyltransferase"/>
</dbReference>
<sequence length="157" mass="17943">MSLIHIRKAEITDAKSLSELICENARKILKPHYSEVQWEIFIKYYAVETMATKITTQLVFCAEKDDEIVGTIALDGDFIVGFYTRLQSMNQGIGKLLITSLENHALNSGLTKLQLASTPEGLDFYYKNGWQKVKNFTVNHYGVEFEETLMVKELKNI</sequence>
<evidence type="ECO:0000259" key="1">
    <source>
        <dbReference type="PROSITE" id="PS51186"/>
    </source>
</evidence>
<dbReference type="PROSITE" id="PS51186">
    <property type="entry name" value="GNAT"/>
    <property type="match status" value="1"/>
</dbReference>
<dbReference type="Gene3D" id="3.40.630.30">
    <property type="match status" value="1"/>
</dbReference>
<dbReference type="InterPro" id="IPR052564">
    <property type="entry name" value="N-acetyltrans/Recomb-assoc"/>
</dbReference>
<dbReference type="Proteomes" id="UP000288102">
    <property type="component" value="Unassembled WGS sequence"/>
</dbReference>
<accession>A0A434ADK8</accession>
<reference evidence="3" key="1">
    <citation type="journal article" date="2019" name="Syst. Appl. Microbiol.">
        <title>Flavobacterium circumlabens sp. nov. and Flavobacterium cupreum sp. nov., two psychrotrophic species isolated from Antarctic environmental samples.</title>
        <authorList>
            <person name="Kralova S."/>
            <person name="Busse H.-J."/>
            <person name="Svec P."/>
            <person name="Maslanova I."/>
            <person name="Stankova E."/>
            <person name="Bartak M."/>
            <person name="Sedlacek I."/>
        </authorList>
    </citation>
    <scope>NUCLEOTIDE SEQUENCE [LARGE SCALE GENOMIC DNA]</scope>
    <source>
        <strain evidence="3">CCM 8825</strain>
    </source>
</reference>
<dbReference type="EMBL" id="QWDM01000001">
    <property type="protein sequence ID" value="RUT72450.1"/>
    <property type="molecule type" value="Genomic_DNA"/>
</dbReference>
<dbReference type="PANTHER" id="PTHR43451:SF1">
    <property type="entry name" value="ACETYLTRANSFERASE"/>
    <property type="match status" value="1"/>
</dbReference>